<dbReference type="InterPro" id="IPR002823">
    <property type="entry name" value="DUF112_TM"/>
</dbReference>
<dbReference type="OrthoDB" id="9781349at2"/>
<keyword evidence="1" id="KW-0812">Transmembrane</keyword>
<evidence type="ECO:0000313" key="3">
    <source>
        <dbReference type="EMBL" id="ASJ73785.1"/>
    </source>
</evidence>
<name>A0A2Z2NTD6_9GAMM</name>
<dbReference type="PANTHER" id="PTHR35342">
    <property type="entry name" value="TRICARBOXYLIC TRANSPORT PROTEIN"/>
    <property type="match status" value="1"/>
</dbReference>
<protein>
    <recommendedName>
        <fullName evidence="2">DUF112 domain-containing protein</fullName>
    </recommendedName>
</protein>
<organism evidence="3 4">
    <name type="scientific">Granulosicoccus antarcticus IMCC3135</name>
    <dbReference type="NCBI Taxonomy" id="1192854"/>
    <lineage>
        <taxon>Bacteria</taxon>
        <taxon>Pseudomonadati</taxon>
        <taxon>Pseudomonadota</taxon>
        <taxon>Gammaproteobacteria</taxon>
        <taxon>Chromatiales</taxon>
        <taxon>Granulosicoccaceae</taxon>
        <taxon>Granulosicoccus</taxon>
    </lineage>
</organism>
<feature type="transmembrane region" description="Helical" evidence="1">
    <location>
        <begin position="467"/>
        <end position="485"/>
    </location>
</feature>
<evidence type="ECO:0000259" key="2">
    <source>
        <dbReference type="Pfam" id="PF01970"/>
    </source>
</evidence>
<sequence length="493" mass="52413">MINELSSSFSYMLGLEPFLFILIGTVSGIVIGAIPGLNGAMLVALTLPLTYGWEPLHAIAMLVGQYVGSISGGLVSATLLNIPGSPSSMMTTLDAAPMAQKGRPLRALQLGIIASFVGGLVSWLALVFLSPPLAKIALKFGPHEYFALVLAALMLISSLSEGSMLKALMSACIGMIVALPGLDTITAQPRMTFGFPQMMAGFNLLAVLLGIFAVTQLLTDAGRELRQADRIRLDIKESFVSMADISRQGFNLLRSSLIGTWIGILPGVGGSVGSIVSYVTAKNMSGTPENFGKGCDEGVVASEAANNATVGGALIPMITMGIPGSIIDVILIAALTLHNIRPGPLLFQNNADIVYGFMSTLMIANILMLVVMLFGIRFLARLIDVPSKYLVPVLLVLCVVGAFAVNNRVFDVWVMFAFGLLGIGFRWLKLPIAPFVIGFILTPIAETNFRTALILSRNDLLDFLTRPVTAVLLAISVLILFLPLFRKAKPGKS</sequence>
<proteinExistence type="predicted"/>
<evidence type="ECO:0000313" key="4">
    <source>
        <dbReference type="Proteomes" id="UP000250079"/>
    </source>
</evidence>
<dbReference type="EMBL" id="CP018632">
    <property type="protein sequence ID" value="ASJ73785.1"/>
    <property type="molecule type" value="Genomic_DNA"/>
</dbReference>
<dbReference type="RefSeq" id="WP_088918920.1">
    <property type="nucleotide sequence ID" value="NZ_CP018632.1"/>
</dbReference>
<evidence type="ECO:0000256" key="1">
    <source>
        <dbReference type="SAM" id="Phobius"/>
    </source>
</evidence>
<feature type="transmembrane region" description="Helical" evidence="1">
    <location>
        <begin position="12"/>
        <end position="36"/>
    </location>
</feature>
<keyword evidence="1" id="KW-0472">Membrane</keyword>
<feature type="transmembrane region" description="Helical" evidence="1">
    <location>
        <begin position="355"/>
        <end position="380"/>
    </location>
</feature>
<feature type="transmembrane region" description="Helical" evidence="1">
    <location>
        <begin position="389"/>
        <end position="406"/>
    </location>
</feature>
<feature type="transmembrane region" description="Helical" evidence="1">
    <location>
        <begin position="199"/>
        <end position="218"/>
    </location>
</feature>
<dbReference type="Pfam" id="PF01970">
    <property type="entry name" value="TctA"/>
    <property type="match status" value="1"/>
</dbReference>
<keyword evidence="4" id="KW-1185">Reference proteome</keyword>
<dbReference type="PANTHER" id="PTHR35342:SF5">
    <property type="entry name" value="TRICARBOXYLIC TRANSPORT PROTEIN"/>
    <property type="match status" value="1"/>
</dbReference>
<dbReference type="AlphaFoldDB" id="A0A2Z2NTD6"/>
<keyword evidence="1" id="KW-1133">Transmembrane helix</keyword>
<feature type="domain" description="DUF112" evidence="2">
    <location>
        <begin position="19"/>
        <end position="437"/>
    </location>
</feature>
<feature type="transmembrane region" description="Helical" evidence="1">
    <location>
        <begin position="142"/>
        <end position="160"/>
    </location>
</feature>
<reference evidence="3 4" key="1">
    <citation type="submission" date="2016-12" db="EMBL/GenBank/DDBJ databases">
        <authorList>
            <person name="Song W.-J."/>
            <person name="Kurnit D.M."/>
        </authorList>
    </citation>
    <scope>NUCLEOTIDE SEQUENCE [LARGE SCALE GENOMIC DNA]</scope>
    <source>
        <strain evidence="3 4">IMCC3135</strain>
    </source>
</reference>
<feature type="transmembrane region" description="Helical" evidence="1">
    <location>
        <begin position="313"/>
        <end position="335"/>
    </location>
</feature>
<dbReference type="KEGG" id="gai:IMCC3135_18530"/>
<feature type="transmembrane region" description="Helical" evidence="1">
    <location>
        <begin position="107"/>
        <end position="130"/>
    </location>
</feature>
<feature type="transmembrane region" description="Helical" evidence="1">
    <location>
        <begin position="56"/>
        <end position="80"/>
    </location>
</feature>
<accession>A0A2Z2NTD6</accession>
<gene>
    <name evidence="3" type="ORF">IMCC3135_18530</name>
</gene>
<dbReference type="Proteomes" id="UP000250079">
    <property type="component" value="Chromosome"/>
</dbReference>
<feature type="transmembrane region" description="Helical" evidence="1">
    <location>
        <begin position="167"/>
        <end position="187"/>
    </location>
</feature>